<dbReference type="InterPro" id="IPR007036">
    <property type="entry name" value="Aste_AspA_hybrid_dom"/>
</dbReference>
<keyword evidence="3" id="KW-0479">Metal-binding</keyword>
<organism evidence="8 9">
    <name type="scientific">Durusdinium trenchii</name>
    <dbReference type="NCBI Taxonomy" id="1381693"/>
    <lineage>
        <taxon>Eukaryota</taxon>
        <taxon>Sar</taxon>
        <taxon>Alveolata</taxon>
        <taxon>Dinophyceae</taxon>
        <taxon>Suessiales</taxon>
        <taxon>Symbiodiniaceae</taxon>
        <taxon>Durusdinium</taxon>
    </lineage>
</organism>
<feature type="domain" description="Succinylglutamate desuccinylase/Aspartoacylase catalytic" evidence="7">
    <location>
        <begin position="18"/>
        <end position="210"/>
    </location>
</feature>
<keyword evidence="4" id="KW-0378">Hydrolase</keyword>
<name>A0ABP0NXX4_9DINO</name>
<dbReference type="PIRSF" id="PIRSF018001">
    <property type="entry name" value="Aspartoacylase"/>
    <property type="match status" value="1"/>
</dbReference>
<evidence type="ECO:0000313" key="8">
    <source>
        <dbReference type="EMBL" id="CAK9068637.1"/>
    </source>
</evidence>
<evidence type="ECO:0000259" key="6">
    <source>
        <dbReference type="Pfam" id="PF04952"/>
    </source>
</evidence>
<evidence type="ECO:0000256" key="1">
    <source>
        <dbReference type="ARBA" id="ARBA00001947"/>
    </source>
</evidence>
<dbReference type="InterPro" id="IPR050178">
    <property type="entry name" value="AspA/AstE_fam"/>
</dbReference>
<evidence type="ECO:0000259" key="7">
    <source>
        <dbReference type="Pfam" id="PF24827"/>
    </source>
</evidence>
<comment type="similarity">
    <text evidence="2">Belongs to the AspA/AstE family. Aspartoacylase subfamily.</text>
</comment>
<dbReference type="Pfam" id="PF04952">
    <property type="entry name" value="AstE_AspA_hybrid"/>
    <property type="match status" value="1"/>
</dbReference>
<evidence type="ECO:0000256" key="4">
    <source>
        <dbReference type="ARBA" id="ARBA00022801"/>
    </source>
</evidence>
<dbReference type="CDD" id="cd06909">
    <property type="entry name" value="M14_ASPA"/>
    <property type="match status" value="1"/>
</dbReference>
<keyword evidence="9" id="KW-1185">Reference proteome</keyword>
<comment type="caution">
    <text evidence="8">The sequence shown here is derived from an EMBL/GenBank/DDBJ whole genome shotgun (WGS) entry which is preliminary data.</text>
</comment>
<dbReference type="PANTHER" id="PTHR15162:SF7">
    <property type="entry name" value="SUCCINYLGLUTAMATE DESUCCINYLASE"/>
    <property type="match status" value="1"/>
</dbReference>
<dbReference type="Proteomes" id="UP001642464">
    <property type="component" value="Unassembled WGS sequence"/>
</dbReference>
<dbReference type="Gene3D" id="2.20.25.160">
    <property type="match status" value="1"/>
</dbReference>
<dbReference type="InterPro" id="IPR055438">
    <property type="entry name" value="AstE_AspA_cat"/>
</dbReference>
<accession>A0ABP0NXX4</accession>
<dbReference type="SUPFAM" id="SSF53187">
    <property type="entry name" value="Zn-dependent exopeptidases"/>
    <property type="match status" value="1"/>
</dbReference>
<evidence type="ECO:0000256" key="3">
    <source>
        <dbReference type="ARBA" id="ARBA00022723"/>
    </source>
</evidence>
<evidence type="ECO:0000256" key="5">
    <source>
        <dbReference type="ARBA" id="ARBA00022833"/>
    </source>
</evidence>
<evidence type="ECO:0000313" key="9">
    <source>
        <dbReference type="Proteomes" id="UP001642464"/>
    </source>
</evidence>
<gene>
    <name evidence="8" type="ORF">SCF082_LOCUS34521</name>
</gene>
<comment type="cofactor">
    <cofactor evidence="1">
        <name>Zn(2+)</name>
        <dbReference type="ChEBI" id="CHEBI:29105"/>
    </cofactor>
</comment>
<dbReference type="Pfam" id="PF24827">
    <property type="entry name" value="AstE_AspA_cat"/>
    <property type="match status" value="1"/>
</dbReference>
<dbReference type="PANTHER" id="PTHR15162">
    <property type="entry name" value="ASPARTOACYLASE"/>
    <property type="match status" value="1"/>
</dbReference>
<keyword evidence="5" id="KW-0862">Zinc</keyword>
<proteinExistence type="inferred from homology"/>
<reference evidence="8 9" key="1">
    <citation type="submission" date="2024-02" db="EMBL/GenBank/DDBJ databases">
        <authorList>
            <person name="Chen Y."/>
            <person name="Shah S."/>
            <person name="Dougan E. K."/>
            <person name="Thang M."/>
            <person name="Chan C."/>
        </authorList>
    </citation>
    <scope>NUCLEOTIDE SEQUENCE [LARGE SCALE GENOMIC DNA]</scope>
</reference>
<dbReference type="NCBIfam" id="NF002601">
    <property type="entry name" value="PRK02259.1"/>
    <property type="match status" value="1"/>
</dbReference>
<dbReference type="HAMAP" id="MF_00704">
    <property type="entry name" value="Aspartoacylase"/>
    <property type="match status" value="1"/>
</dbReference>
<dbReference type="InterPro" id="IPR016708">
    <property type="entry name" value="Aspartoacylase"/>
</dbReference>
<protein>
    <submittedName>
        <fullName evidence="8">Probable aspartoacylase</fullName>
    </submittedName>
</protein>
<sequence>MSVRTLISNRGKSTSVLRNVVVVAGTHGNERSGIHLVKHFENNPDALARPSFQATCLLSNVEAIKADRRYVSTDLNRTFDLDSLQTALKMDAQARNVEQARSLEVDAQLGPKFDNPKTDMIFDLHNTTSNCGVLLCFHKDDTFSREVAAYLRQYDPEICTVFWPQDDPPYLPTVARSGMTVEVGPQAHSTVRAAIYERTRKLIHRALDYIELHNKYMADPSNSAIETVEVKLPVAERNAEIDYPRDGDGNLSAFVHPSLQGVPELDPLHPIKDGDPLFQDLEGNTIALDLARYGLDPSQVYYPMFVNEAAYYEKGVALVLTSLREYSVRIHTLDNAKL</sequence>
<feature type="domain" description="AstE/AspA barrel-sandwich hybrid" evidence="6">
    <location>
        <begin position="239"/>
        <end position="321"/>
    </location>
</feature>
<dbReference type="EMBL" id="CAXAMM010031756">
    <property type="protein sequence ID" value="CAK9068637.1"/>
    <property type="molecule type" value="Genomic_DNA"/>
</dbReference>
<evidence type="ECO:0000256" key="2">
    <source>
        <dbReference type="ARBA" id="ARBA00006173"/>
    </source>
</evidence>
<dbReference type="Gene3D" id="3.40.630.10">
    <property type="entry name" value="Zn peptidases"/>
    <property type="match status" value="1"/>
</dbReference>